<gene>
    <name evidence="3" type="ORF">GCM10022278_19460</name>
</gene>
<feature type="domain" description="Transposase (putative) YhgA-like" evidence="1">
    <location>
        <begin position="4"/>
        <end position="190"/>
    </location>
</feature>
<dbReference type="Pfam" id="PF04754">
    <property type="entry name" value="Transposase_31"/>
    <property type="match status" value="1"/>
</dbReference>
<evidence type="ECO:0008006" key="5">
    <source>
        <dbReference type="Google" id="ProtNLM"/>
    </source>
</evidence>
<proteinExistence type="predicted"/>
<dbReference type="PANTHER" id="PTHR34611:SF2">
    <property type="entry name" value="INACTIVE RECOMBINATION-PROMOTING NUCLEASE-LIKE PROTEIN RPNE-RELATED"/>
    <property type="match status" value="1"/>
</dbReference>
<sequence>MVRDLVLGFIPLEWVHELDFSSLEKLNSSYISDDLRERSDDIVWRVKFRGRWLYLYILLEFQSTIDRFMAVRLLTYVGLLYQDLIKSKQLPSAGRPPPVLPVVMYTGDAKWTAALHLNDLTEAVPAELNQFQPQLQYCLIDQKRYDAAELEKMENLTAALIRAELAEEPQALIEVLNHLAMWLDRSSQTELRRALKEYFGRILTKYDLPGVDVDALADLTEMQTMLSERVKEWGRPYREALEAGRKLGIEQGREEGAELAEAKILKRQLTKRFGLLDEETIAQIDKASSAQLELWLDQVLEAESLQDLLGES</sequence>
<dbReference type="InterPro" id="IPR051699">
    <property type="entry name" value="Rpn/YhgA-like_nuclease"/>
</dbReference>
<reference evidence="4" key="1">
    <citation type="journal article" date="2019" name="Int. J. Syst. Evol. Microbiol.">
        <title>The Global Catalogue of Microorganisms (GCM) 10K type strain sequencing project: providing services to taxonomists for standard genome sequencing and annotation.</title>
        <authorList>
            <consortium name="The Broad Institute Genomics Platform"/>
            <consortium name="The Broad Institute Genome Sequencing Center for Infectious Disease"/>
            <person name="Wu L."/>
            <person name="Ma J."/>
        </authorList>
    </citation>
    <scope>NUCLEOTIDE SEQUENCE [LARGE SCALE GENOMIC DNA]</scope>
    <source>
        <strain evidence="4">JCM 17555</strain>
    </source>
</reference>
<comment type="caution">
    <text evidence="3">The sequence shown here is derived from an EMBL/GenBank/DDBJ whole genome shotgun (WGS) entry which is preliminary data.</text>
</comment>
<dbReference type="PANTHER" id="PTHR34611">
    <property type="match status" value="1"/>
</dbReference>
<dbReference type="Pfam" id="PF14261">
    <property type="entry name" value="DUF4351"/>
    <property type="match status" value="1"/>
</dbReference>
<dbReference type="Proteomes" id="UP001501337">
    <property type="component" value="Unassembled WGS sequence"/>
</dbReference>
<protein>
    <recommendedName>
        <fullName evidence="5">Transposase (putative) YhgA-like domain-containing protein</fullName>
    </recommendedName>
</protein>
<feature type="domain" description="DUF4351" evidence="2">
    <location>
        <begin position="254"/>
        <end position="308"/>
    </location>
</feature>
<keyword evidence="4" id="KW-1185">Reference proteome</keyword>
<evidence type="ECO:0000259" key="1">
    <source>
        <dbReference type="Pfam" id="PF04754"/>
    </source>
</evidence>
<accession>A0ABP7PB24</accession>
<evidence type="ECO:0000313" key="3">
    <source>
        <dbReference type="EMBL" id="GAA3961543.1"/>
    </source>
</evidence>
<dbReference type="InterPro" id="IPR006842">
    <property type="entry name" value="Transposase_31"/>
</dbReference>
<dbReference type="InterPro" id="IPR025587">
    <property type="entry name" value="DUF4351"/>
</dbReference>
<evidence type="ECO:0000259" key="2">
    <source>
        <dbReference type="Pfam" id="PF14261"/>
    </source>
</evidence>
<dbReference type="EMBL" id="BAABBO010000009">
    <property type="protein sequence ID" value="GAA3961543.1"/>
    <property type="molecule type" value="Genomic_DNA"/>
</dbReference>
<evidence type="ECO:0000313" key="4">
    <source>
        <dbReference type="Proteomes" id="UP001501337"/>
    </source>
</evidence>
<name>A0ABP7PB24_9GAMM</name>
<organism evidence="3 4">
    <name type="scientific">Allohahella marinimesophila</name>
    <dbReference type="NCBI Taxonomy" id="1054972"/>
    <lineage>
        <taxon>Bacteria</taxon>
        <taxon>Pseudomonadati</taxon>
        <taxon>Pseudomonadota</taxon>
        <taxon>Gammaproteobacteria</taxon>
        <taxon>Oceanospirillales</taxon>
        <taxon>Hahellaceae</taxon>
        <taxon>Allohahella</taxon>
    </lineage>
</organism>